<protein>
    <submittedName>
        <fullName evidence="1">Uncharacterized protein</fullName>
    </submittedName>
</protein>
<evidence type="ECO:0000313" key="1">
    <source>
        <dbReference type="EMBL" id="SBO14420.1"/>
    </source>
</evidence>
<dbReference type="AlphaFoldDB" id="A0AA45UTI9"/>
<sequence>MLLRHYRKTLFYLIRYFYSRKSNPGHAYDGCRSYRELATCVLLR</sequence>
<gene>
    <name evidence="1" type="ORF">ANAPC1_00774</name>
</gene>
<evidence type="ECO:0000313" key="2">
    <source>
        <dbReference type="Proteomes" id="UP000078419"/>
    </source>
</evidence>
<organism evidence="1 2">
    <name type="scientific">Anaplasma phagocytophilum</name>
    <name type="common">Ehrlichia phagocytophila</name>
    <dbReference type="NCBI Taxonomy" id="948"/>
    <lineage>
        <taxon>Bacteria</taxon>
        <taxon>Pseudomonadati</taxon>
        <taxon>Pseudomonadota</taxon>
        <taxon>Alphaproteobacteria</taxon>
        <taxon>Rickettsiales</taxon>
        <taxon>Anaplasmataceae</taxon>
        <taxon>Anaplasma</taxon>
        <taxon>phagocytophilum group</taxon>
    </lineage>
</organism>
<reference evidence="2" key="1">
    <citation type="submission" date="2016-03" db="EMBL/GenBank/DDBJ databases">
        <authorList>
            <person name="Loux Valentin"/>
        </authorList>
    </citation>
    <scope>NUCLEOTIDE SEQUENCE [LARGE SCALE GENOMIC DNA]</scope>
    <source>
        <strain evidence="2">C1</strain>
    </source>
</reference>
<accession>A0AA45UTI9</accession>
<dbReference type="EMBL" id="FLLR01000028">
    <property type="protein sequence ID" value="SBO14420.1"/>
    <property type="molecule type" value="Genomic_DNA"/>
</dbReference>
<proteinExistence type="predicted"/>
<name>A0AA45UTI9_ANAPH</name>
<dbReference type="Proteomes" id="UP000078419">
    <property type="component" value="Unassembled WGS sequence"/>
</dbReference>
<comment type="caution">
    <text evidence="1">The sequence shown here is derived from an EMBL/GenBank/DDBJ whole genome shotgun (WGS) entry which is preliminary data.</text>
</comment>